<dbReference type="EMBL" id="MGES01000049">
    <property type="protein sequence ID" value="OGL88399.1"/>
    <property type="molecule type" value="Genomic_DNA"/>
</dbReference>
<dbReference type="InterPro" id="IPR004821">
    <property type="entry name" value="Cyt_trans-like"/>
</dbReference>
<keyword evidence="2" id="KW-0548">Nucleotidyltransferase</keyword>
<dbReference type="SUPFAM" id="SSF52374">
    <property type="entry name" value="Nucleotidylyl transferase"/>
    <property type="match status" value="1"/>
</dbReference>
<keyword evidence="1" id="KW-0808">Transferase</keyword>
<dbReference type="PANTHER" id="PTHR43793">
    <property type="entry name" value="FAD SYNTHASE"/>
    <property type="match status" value="1"/>
</dbReference>
<dbReference type="Proteomes" id="UP000176678">
    <property type="component" value="Unassembled WGS sequence"/>
</dbReference>
<dbReference type="PANTHER" id="PTHR43793:SF1">
    <property type="entry name" value="FAD SYNTHASE"/>
    <property type="match status" value="1"/>
</dbReference>
<proteinExistence type="predicted"/>
<dbReference type="AlphaFoldDB" id="A0A1F7VD14"/>
<dbReference type="STRING" id="1802410.A3H75_01825"/>
<sequence length="132" mass="15168">MKTVLVTGTFDFLHRGHLSFFEQAKRYGDHLTVIVARDSTVKKIKGRASVHHEKERLALVKSIRIVDHAVLGDRVDPYKIIARLRPHVICLGYDQTHTFARGLAAALKLRHLTTRIVTLKPFHQKRLKSTKR</sequence>
<evidence type="ECO:0000313" key="5">
    <source>
        <dbReference type="Proteomes" id="UP000176678"/>
    </source>
</evidence>
<dbReference type="InterPro" id="IPR014729">
    <property type="entry name" value="Rossmann-like_a/b/a_fold"/>
</dbReference>
<evidence type="ECO:0000256" key="2">
    <source>
        <dbReference type="ARBA" id="ARBA00022695"/>
    </source>
</evidence>
<feature type="domain" description="Cytidyltransferase-like" evidence="3">
    <location>
        <begin position="6"/>
        <end position="122"/>
    </location>
</feature>
<protein>
    <recommendedName>
        <fullName evidence="3">Cytidyltransferase-like domain-containing protein</fullName>
    </recommendedName>
</protein>
<comment type="caution">
    <text evidence="4">The sequence shown here is derived from an EMBL/GenBank/DDBJ whole genome shotgun (WGS) entry which is preliminary data.</text>
</comment>
<evidence type="ECO:0000259" key="3">
    <source>
        <dbReference type="Pfam" id="PF01467"/>
    </source>
</evidence>
<name>A0A1F7VD14_9BACT</name>
<organism evidence="4 5">
    <name type="scientific">Candidatus Uhrbacteria bacterium RIFCSPLOWO2_02_FULL_51_9</name>
    <dbReference type="NCBI Taxonomy" id="1802410"/>
    <lineage>
        <taxon>Bacteria</taxon>
        <taxon>Candidatus Uhriibacteriota</taxon>
    </lineage>
</organism>
<reference evidence="4 5" key="1">
    <citation type="journal article" date="2016" name="Nat. Commun.">
        <title>Thousands of microbial genomes shed light on interconnected biogeochemical processes in an aquifer system.</title>
        <authorList>
            <person name="Anantharaman K."/>
            <person name="Brown C.T."/>
            <person name="Hug L.A."/>
            <person name="Sharon I."/>
            <person name="Castelle C.J."/>
            <person name="Probst A.J."/>
            <person name="Thomas B.C."/>
            <person name="Singh A."/>
            <person name="Wilkins M.J."/>
            <person name="Karaoz U."/>
            <person name="Brodie E.L."/>
            <person name="Williams K.H."/>
            <person name="Hubbard S.S."/>
            <person name="Banfield J.F."/>
        </authorList>
    </citation>
    <scope>NUCLEOTIDE SEQUENCE [LARGE SCALE GENOMIC DNA]</scope>
</reference>
<dbReference type="InterPro" id="IPR050385">
    <property type="entry name" value="Archaeal_FAD_synthase"/>
</dbReference>
<dbReference type="GO" id="GO:0016779">
    <property type="term" value="F:nucleotidyltransferase activity"/>
    <property type="evidence" value="ECO:0007669"/>
    <property type="project" value="UniProtKB-KW"/>
</dbReference>
<dbReference type="Pfam" id="PF01467">
    <property type="entry name" value="CTP_transf_like"/>
    <property type="match status" value="1"/>
</dbReference>
<gene>
    <name evidence="4" type="ORF">A3H75_01825</name>
</gene>
<evidence type="ECO:0000313" key="4">
    <source>
        <dbReference type="EMBL" id="OGL88399.1"/>
    </source>
</evidence>
<evidence type="ECO:0000256" key="1">
    <source>
        <dbReference type="ARBA" id="ARBA00022679"/>
    </source>
</evidence>
<accession>A0A1F7VD14</accession>
<dbReference type="Gene3D" id="3.40.50.620">
    <property type="entry name" value="HUPs"/>
    <property type="match status" value="1"/>
</dbReference>
<dbReference type="NCBIfam" id="TIGR00125">
    <property type="entry name" value="cyt_tran_rel"/>
    <property type="match status" value="1"/>
</dbReference>